<dbReference type="RefSeq" id="WP_024498663.1">
    <property type="nucleotide sequence ID" value="NZ_CP091855.1"/>
</dbReference>
<dbReference type="InterPro" id="IPR017853">
    <property type="entry name" value="GH"/>
</dbReference>
<dbReference type="GO" id="GO:0004553">
    <property type="term" value="F:hydrolase activity, hydrolyzing O-glycosyl compounds"/>
    <property type="evidence" value="ECO:0007669"/>
    <property type="project" value="InterPro"/>
</dbReference>
<sequence>MVSISLVLGLVIGGSVSGSAKAAPDTSSWFGSGSAAGPTDAAVPVTTAGFGFAGGAGLLWLNDSDLGRELDAVKRTKATWLRVTIDWNAIETTRNSYNWSTPDRIINAARARGLKVLANVVSSPPWSRPVGSFFTAPPTENADLAAFLKKFIARYGSKVTNYQIWNEPNLPIFFGWTVDAARYTSLLKAAYSAIKSTQWGSTVIAAGLARSGGWNSPPNFVTAMYNAGAKGSFDALAMHPYVFPGGLYANPENAVTDVPAVRNLMIARGDGAKKIWFTELGAPTGTAADAVSEWEQAKQITDVMSFAVSAGFVGPTFIYSIRDNGPDPADREQNFGAVYKHDWTPKYAAGVLGAA</sequence>
<name>A0AAE4RC15_9ACTN</name>
<feature type="signal peptide" evidence="4">
    <location>
        <begin position="1"/>
        <end position="22"/>
    </location>
</feature>
<evidence type="ECO:0000256" key="3">
    <source>
        <dbReference type="RuleBase" id="RU361153"/>
    </source>
</evidence>
<comment type="caution">
    <text evidence="7">The sequence shown here is derived from an EMBL/GenBank/DDBJ whole genome shotgun (WGS) entry which is preliminary data.</text>
</comment>
<evidence type="ECO:0000313" key="6">
    <source>
        <dbReference type="EMBL" id="MDV6307484.1"/>
    </source>
</evidence>
<keyword evidence="2 3" id="KW-0326">Glycosidase</keyword>
<evidence type="ECO:0000313" key="9">
    <source>
        <dbReference type="Proteomes" id="UP001185922"/>
    </source>
</evidence>
<evidence type="ECO:0000313" key="7">
    <source>
        <dbReference type="EMBL" id="MDV6314215.1"/>
    </source>
</evidence>
<reference evidence="7 8" key="1">
    <citation type="submission" date="2023-10" db="EMBL/GenBank/DDBJ databases">
        <title>Development of a sustainable strategy for remediation of hydrocarbon-contaminated territories based on the waste exchange concept.</title>
        <authorList>
            <person name="Krivoruchko A."/>
        </authorList>
    </citation>
    <scope>NUCLEOTIDE SEQUENCE</scope>
    <source>
        <strain evidence="6 8">IEGM 1266</strain>
        <strain evidence="7">IEGM 1279</strain>
    </source>
</reference>
<evidence type="ECO:0000259" key="5">
    <source>
        <dbReference type="Pfam" id="PF00150"/>
    </source>
</evidence>
<dbReference type="Proteomes" id="UP001185779">
    <property type="component" value="Unassembled WGS sequence"/>
</dbReference>
<dbReference type="EMBL" id="JAWLKI010000008">
    <property type="protein sequence ID" value="MDV6307484.1"/>
    <property type="molecule type" value="Genomic_DNA"/>
</dbReference>
<keyword evidence="4" id="KW-0732">Signal</keyword>
<dbReference type="Pfam" id="PF00150">
    <property type="entry name" value="Cellulase"/>
    <property type="match status" value="1"/>
</dbReference>
<comment type="similarity">
    <text evidence="3">Belongs to the glycosyl hydrolase 5 (cellulase A) family.</text>
</comment>
<dbReference type="GO" id="GO:0000272">
    <property type="term" value="P:polysaccharide catabolic process"/>
    <property type="evidence" value="ECO:0007669"/>
    <property type="project" value="InterPro"/>
</dbReference>
<organism evidence="7 9">
    <name type="scientific">Gordonia amicalis</name>
    <dbReference type="NCBI Taxonomy" id="89053"/>
    <lineage>
        <taxon>Bacteria</taxon>
        <taxon>Bacillati</taxon>
        <taxon>Actinomycetota</taxon>
        <taxon>Actinomycetes</taxon>
        <taxon>Mycobacteriales</taxon>
        <taxon>Gordoniaceae</taxon>
        <taxon>Gordonia</taxon>
    </lineage>
</organism>
<accession>A0AAE4RC15</accession>
<dbReference type="EMBL" id="JAWLKH010000029">
    <property type="protein sequence ID" value="MDV6314215.1"/>
    <property type="molecule type" value="Genomic_DNA"/>
</dbReference>
<evidence type="ECO:0000256" key="2">
    <source>
        <dbReference type="ARBA" id="ARBA00023295"/>
    </source>
</evidence>
<evidence type="ECO:0000256" key="1">
    <source>
        <dbReference type="ARBA" id="ARBA00022801"/>
    </source>
</evidence>
<feature type="chain" id="PRO_5041980780" evidence="4">
    <location>
        <begin position="23"/>
        <end position="355"/>
    </location>
</feature>
<dbReference type="Proteomes" id="UP001185922">
    <property type="component" value="Unassembled WGS sequence"/>
</dbReference>
<feature type="domain" description="Glycoside hydrolase family 5" evidence="5">
    <location>
        <begin position="52"/>
        <end position="242"/>
    </location>
</feature>
<evidence type="ECO:0000256" key="4">
    <source>
        <dbReference type="SAM" id="SignalP"/>
    </source>
</evidence>
<dbReference type="Gene3D" id="3.20.20.80">
    <property type="entry name" value="Glycosidases"/>
    <property type="match status" value="1"/>
</dbReference>
<protein>
    <submittedName>
        <fullName evidence="7">Cellulase family glycosylhydrolase</fullName>
    </submittedName>
</protein>
<dbReference type="PANTHER" id="PTHR12631:SF10">
    <property type="entry name" value="BETA-XYLOSIDASE-LIKE PROTEIN-RELATED"/>
    <property type="match status" value="1"/>
</dbReference>
<proteinExistence type="inferred from homology"/>
<dbReference type="PANTHER" id="PTHR12631">
    <property type="entry name" value="ALPHA-L-IDURONIDASE"/>
    <property type="match status" value="1"/>
</dbReference>
<gene>
    <name evidence="6" type="ORF">R3P94_09110</name>
    <name evidence="7" type="ORF">R3Q15_20405</name>
</gene>
<dbReference type="InterPro" id="IPR051923">
    <property type="entry name" value="Glycosyl_Hydrolase_39"/>
</dbReference>
<dbReference type="SUPFAM" id="SSF51445">
    <property type="entry name" value="(Trans)glycosidases"/>
    <property type="match status" value="1"/>
</dbReference>
<keyword evidence="8" id="KW-1185">Reference proteome</keyword>
<keyword evidence="1 3" id="KW-0378">Hydrolase</keyword>
<dbReference type="AlphaFoldDB" id="A0AAE4RC15"/>
<dbReference type="InterPro" id="IPR001547">
    <property type="entry name" value="Glyco_hydro_5"/>
</dbReference>
<evidence type="ECO:0000313" key="8">
    <source>
        <dbReference type="Proteomes" id="UP001185779"/>
    </source>
</evidence>
<dbReference type="GeneID" id="77171443"/>